<evidence type="ECO:0000256" key="7">
    <source>
        <dbReference type="ARBA" id="ARBA00015188"/>
    </source>
</evidence>
<evidence type="ECO:0000256" key="18">
    <source>
        <dbReference type="ARBA" id="ARBA00031026"/>
    </source>
</evidence>
<dbReference type="InterPro" id="IPR016166">
    <property type="entry name" value="FAD-bd_PCMH"/>
</dbReference>
<gene>
    <name evidence="20 22" type="primary">murB</name>
    <name evidence="22" type="ORF">R0135_03400</name>
</gene>
<dbReference type="SUPFAM" id="SSF56194">
    <property type="entry name" value="Uridine diphospho-N-Acetylenolpyruvylglucosamine reductase, MurB, C-terminal domain"/>
    <property type="match status" value="1"/>
</dbReference>
<dbReference type="Proteomes" id="UP001626537">
    <property type="component" value="Chromosome"/>
</dbReference>
<dbReference type="Pfam" id="PF02873">
    <property type="entry name" value="MurB_C"/>
    <property type="match status" value="1"/>
</dbReference>
<evidence type="ECO:0000256" key="10">
    <source>
        <dbReference type="ARBA" id="ARBA00022630"/>
    </source>
</evidence>
<evidence type="ECO:0000256" key="5">
    <source>
        <dbReference type="ARBA" id="ARBA00010485"/>
    </source>
</evidence>
<feature type="active site" description="Proton donor" evidence="20">
    <location>
        <position position="237"/>
    </location>
</feature>
<reference evidence="22 23" key="1">
    <citation type="submission" date="2023-10" db="EMBL/GenBank/DDBJ databases">
        <title>Two novel species belonging to the OM43/NOR5 clade.</title>
        <authorList>
            <person name="Park M."/>
        </authorList>
    </citation>
    <scope>NUCLEOTIDE SEQUENCE [LARGE SCALE GENOMIC DNA]</scope>
    <source>
        <strain evidence="22 23">IMCC43200</strain>
    </source>
</reference>
<accession>A0ABZ0I589</accession>
<proteinExistence type="inferred from homology"/>
<evidence type="ECO:0000256" key="13">
    <source>
        <dbReference type="ARBA" id="ARBA00022960"/>
    </source>
</evidence>
<dbReference type="Gene3D" id="3.30.465.10">
    <property type="match status" value="1"/>
</dbReference>
<comment type="subcellular location">
    <subcellularLocation>
        <location evidence="3 20">Cytoplasm</location>
    </subcellularLocation>
</comment>
<evidence type="ECO:0000256" key="9">
    <source>
        <dbReference type="ARBA" id="ARBA00022618"/>
    </source>
</evidence>
<feature type="domain" description="FAD-binding PCMH-type" evidence="21">
    <location>
        <begin position="19"/>
        <end position="190"/>
    </location>
</feature>
<name>A0ABZ0I589_9GAMM</name>
<dbReference type="Pfam" id="PF01565">
    <property type="entry name" value="FAD_binding_4"/>
    <property type="match status" value="1"/>
</dbReference>
<dbReference type="NCBIfam" id="TIGR00179">
    <property type="entry name" value="murB"/>
    <property type="match status" value="1"/>
</dbReference>
<dbReference type="EC" id="1.3.1.98" evidence="6 20"/>
<dbReference type="HAMAP" id="MF_00037">
    <property type="entry name" value="MurB"/>
    <property type="match status" value="1"/>
</dbReference>
<dbReference type="InterPro" id="IPR016169">
    <property type="entry name" value="FAD-bd_PCMH_sub2"/>
</dbReference>
<dbReference type="PROSITE" id="PS51387">
    <property type="entry name" value="FAD_PCMH"/>
    <property type="match status" value="1"/>
</dbReference>
<comment type="cofactor">
    <cofactor evidence="1 20">
        <name>FAD</name>
        <dbReference type="ChEBI" id="CHEBI:57692"/>
    </cofactor>
</comment>
<comment type="similarity">
    <text evidence="5 20">Belongs to the MurB family.</text>
</comment>
<dbReference type="InterPro" id="IPR036318">
    <property type="entry name" value="FAD-bd_PCMH-like_sf"/>
</dbReference>
<protein>
    <recommendedName>
        <fullName evidence="7 20">UDP-N-acetylenolpyruvoylglucosamine reductase</fullName>
        <ecNumber evidence="6 20">1.3.1.98</ecNumber>
    </recommendedName>
    <alternativeName>
        <fullName evidence="18 20">UDP-N-acetylmuramate dehydrogenase</fullName>
    </alternativeName>
</protein>
<keyword evidence="11 20" id="KW-0274">FAD</keyword>
<feature type="active site" evidence="20">
    <location>
        <position position="166"/>
    </location>
</feature>
<evidence type="ECO:0000256" key="12">
    <source>
        <dbReference type="ARBA" id="ARBA00022857"/>
    </source>
</evidence>
<evidence type="ECO:0000256" key="11">
    <source>
        <dbReference type="ARBA" id="ARBA00022827"/>
    </source>
</evidence>
<keyword evidence="13 20" id="KW-0133">Cell shape</keyword>
<dbReference type="NCBIfam" id="NF000755">
    <property type="entry name" value="PRK00046.1"/>
    <property type="match status" value="1"/>
</dbReference>
<comment type="catalytic activity">
    <reaction evidence="19 20">
        <text>UDP-N-acetyl-alpha-D-muramate + NADP(+) = UDP-N-acetyl-3-O-(1-carboxyvinyl)-alpha-D-glucosamine + NADPH + H(+)</text>
        <dbReference type="Rhea" id="RHEA:12248"/>
        <dbReference type="ChEBI" id="CHEBI:15378"/>
        <dbReference type="ChEBI" id="CHEBI:57783"/>
        <dbReference type="ChEBI" id="CHEBI:58349"/>
        <dbReference type="ChEBI" id="CHEBI:68483"/>
        <dbReference type="ChEBI" id="CHEBI:70757"/>
        <dbReference type="EC" id="1.3.1.98"/>
    </reaction>
</comment>
<dbReference type="EMBL" id="CP136864">
    <property type="protein sequence ID" value="WOJ94218.1"/>
    <property type="molecule type" value="Genomic_DNA"/>
</dbReference>
<keyword evidence="23" id="KW-1185">Reference proteome</keyword>
<evidence type="ECO:0000256" key="17">
    <source>
        <dbReference type="ARBA" id="ARBA00023316"/>
    </source>
</evidence>
<keyword evidence="16 20" id="KW-0131">Cell cycle</keyword>
<dbReference type="InterPro" id="IPR011601">
    <property type="entry name" value="MurB_C"/>
</dbReference>
<keyword evidence="17 20" id="KW-0961">Cell wall biogenesis/degradation</keyword>
<feature type="active site" evidence="20">
    <location>
        <position position="333"/>
    </location>
</feature>
<dbReference type="InterPro" id="IPR006094">
    <property type="entry name" value="Oxid_FAD_bind_N"/>
</dbReference>
<dbReference type="GO" id="GO:0008762">
    <property type="term" value="F:UDP-N-acetylmuramate dehydrogenase activity"/>
    <property type="evidence" value="ECO:0007669"/>
    <property type="project" value="UniProtKB-EC"/>
</dbReference>
<evidence type="ECO:0000256" key="14">
    <source>
        <dbReference type="ARBA" id="ARBA00022984"/>
    </source>
</evidence>
<evidence type="ECO:0000313" key="23">
    <source>
        <dbReference type="Proteomes" id="UP001626537"/>
    </source>
</evidence>
<dbReference type="SUPFAM" id="SSF56176">
    <property type="entry name" value="FAD-binding/transporter-associated domain-like"/>
    <property type="match status" value="1"/>
</dbReference>
<dbReference type="PANTHER" id="PTHR21071:SF4">
    <property type="entry name" value="UDP-N-ACETYLENOLPYRUVOYLGLUCOSAMINE REDUCTASE"/>
    <property type="match status" value="1"/>
</dbReference>
<evidence type="ECO:0000256" key="6">
    <source>
        <dbReference type="ARBA" id="ARBA00012518"/>
    </source>
</evidence>
<dbReference type="PANTHER" id="PTHR21071">
    <property type="entry name" value="UDP-N-ACETYLENOLPYRUVOYLGLUCOSAMINE REDUCTASE"/>
    <property type="match status" value="1"/>
</dbReference>
<dbReference type="Gene3D" id="3.90.78.10">
    <property type="entry name" value="UDP-N-acetylenolpyruvoylglucosamine reductase, C-terminal domain"/>
    <property type="match status" value="1"/>
</dbReference>
<comment type="pathway">
    <text evidence="4 20">Cell wall biogenesis; peptidoglycan biosynthesis.</text>
</comment>
<keyword evidence="15 20" id="KW-0560">Oxidoreductase</keyword>
<evidence type="ECO:0000313" key="22">
    <source>
        <dbReference type="EMBL" id="WOJ94218.1"/>
    </source>
</evidence>
<evidence type="ECO:0000256" key="4">
    <source>
        <dbReference type="ARBA" id="ARBA00004752"/>
    </source>
</evidence>
<evidence type="ECO:0000256" key="15">
    <source>
        <dbReference type="ARBA" id="ARBA00023002"/>
    </source>
</evidence>
<keyword evidence="8 20" id="KW-0963">Cytoplasm</keyword>
<keyword evidence="10 20" id="KW-0285">Flavoprotein</keyword>
<dbReference type="InterPro" id="IPR003170">
    <property type="entry name" value="MurB"/>
</dbReference>
<evidence type="ECO:0000256" key="3">
    <source>
        <dbReference type="ARBA" id="ARBA00004496"/>
    </source>
</evidence>
<evidence type="ECO:0000256" key="1">
    <source>
        <dbReference type="ARBA" id="ARBA00001974"/>
    </source>
</evidence>
<evidence type="ECO:0000256" key="20">
    <source>
        <dbReference type="HAMAP-Rule" id="MF_00037"/>
    </source>
</evidence>
<dbReference type="InterPro" id="IPR036635">
    <property type="entry name" value="MurB_C_sf"/>
</dbReference>
<dbReference type="Gene3D" id="3.30.43.10">
    <property type="entry name" value="Uridine Diphospho-n-acetylenolpyruvylglucosamine Reductase, domain 2"/>
    <property type="match status" value="1"/>
</dbReference>
<evidence type="ECO:0000256" key="8">
    <source>
        <dbReference type="ARBA" id="ARBA00022490"/>
    </source>
</evidence>
<evidence type="ECO:0000256" key="16">
    <source>
        <dbReference type="ARBA" id="ARBA00023306"/>
    </source>
</evidence>
<evidence type="ECO:0000259" key="21">
    <source>
        <dbReference type="PROSITE" id="PS51387"/>
    </source>
</evidence>
<evidence type="ECO:0000256" key="19">
    <source>
        <dbReference type="ARBA" id="ARBA00048914"/>
    </source>
</evidence>
<keyword evidence="14 20" id="KW-0573">Peptidoglycan synthesis</keyword>
<keyword evidence="9 20" id="KW-0132">Cell division</keyword>
<organism evidence="22 23">
    <name type="scientific">Congregibacter variabilis</name>
    <dbReference type="NCBI Taxonomy" id="3081200"/>
    <lineage>
        <taxon>Bacteria</taxon>
        <taxon>Pseudomonadati</taxon>
        <taxon>Pseudomonadota</taxon>
        <taxon>Gammaproteobacteria</taxon>
        <taxon>Cellvibrionales</taxon>
        <taxon>Halieaceae</taxon>
        <taxon>Congregibacter</taxon>
    </lineage>
</organism>
<evidence type="ECO:0000256" key="2">
    <source>
        <dbReference type="ARBA" id="ARBA00003921"/>
    </source>
</evidence>
<comment type="function">
    <text evidence="2 20">Cell wall formation.</text>
</comment>
<sequence length="338" mass="35569">MSKAHSQIAGNAIANTLALPCAARKRINITGHQDVLAAIAWSAESGLPLMPLGAGSNVVLPPVLDAAVLNVLDSSTTLLADAQDAVILRVGAGKPWHELVVETVGSGYFGLENLALIPGLVGAAPVQNIGAYGKEFGDFVVAVHGFDLVTGLAQTLSASDCEFAYRDSVFKQKLQDRFLITAVDIELSRKAELNSDYPVLKSRIGSGPVSAQAVLDAVVALRLERLPDPASAPNAGSFFKNPILDAGQLLELQSNEPEVPVYPLPNGLCKVSAAWLIEQAGLRGHSLGRVGVSKQHALVLVTNGSAEQSDVLELARHVHSAVQKRFGVSLEAEPRIYG</sequence>
<keyword evidence="12 20" id="KW-0521">NADP</keyword>
<dbReference type="InterPro" id="IPR016167">
    <property type="entry name" value="FAD-bd_PCMH_sub1"/>
</dbReference>
<dbReference type="RefSeq" id="WP_407348854.1">
    <property type="nucleotide sequence ID" value="NZ_CP136864.1"/>
</dbReference>